<dbReference type="RefSeq" id="WP_040240608.1">
    <property type="nucleotide sequence ID" value="NZ_CAAGTA010000009.1"/>
</dbReference>
<sequence length="188" mass="21811">MIPAILSSEILCKFLRVDVKENNVFIKLDDDFYSGEGELINEKIINLSVDSYYNSLRLPITPPSPDNLLVIRRGDNKYSIYIIELKDVARVARLDHENIKKKYETAVDDFMSERFKDCFYKEDIKIADFNVWIVCNRFSFLAANLTDEEYAKRVVNNGVMEKLLLSKPYKFRGKISPITFQLSGTEVC</sequence>
<protein>
    <submittedName>
        <fullName evidence="1">Uncharacterized protein</fullName>
    </submittedName>
</protein>
<organism evidence="1 2">
    <name type="scientific">Klebsiella pneumoniae</name>
    <dbReference type="NCBI Taxonomy" id="573"/>
    <lineage>
        <taxon>Bacteria</taxon>
        <taxon>Pseudomonadati</taxon>
        <taxon>Pseudomonadota</taxon>
        <taxon>Gammaproteobacteria</taxon>
        <taxon>Enterobacterales</taxon>
        <taxon>Enterobacteriaceae</taxon>
        <taxon>Klebsiella/Raoultella group</taxon>
        <taxon>Klebsiella</taxon>
        <taxon>Klebsiella pneumoniae complex</taxon>
    </lineage>
</organism>
<dbReference type="EMBL" id="FLDK01000001">
    <property type="protein sequence ID" value="SBG83089.1"/>
    <property type="molecule type" value="Genomic_DNA"/>
</dbReference>
<proteinExistence type="predicted"/>
<accession>A0AAX2BQU4</accession>
<reference evidence="1 2" key="1">
    <citation type="submission" date="2016-04" db="EMBL/GenBank/DDBJ databases">
        <authorList>
            <consortium name="Pathogen Informatics"/>
        </authorList>
    </citation>
    <scope>NUCLEOTIDE SEQUENCE [LARGE SCALE GENOMIC DNA]</scope>
    <source>
        <strain evidence="2">k480</strain>
    </source>
</reference>
<comment type="caution">
    <text evidence="1">The sequence shown here is derived from an EMBL/GenBank/DDBJ whole genome shotgun (WGS) entry which is preliminary data.</text>
</comment>
<evidence type="ECO:0000313" key="2">
    <source>
        <dbReference type="Proteomes" id="UP000077826"/>
    </source>
</evidence>
<evidence type="ECO:0000313" key="1">
    <source>
        <dbReference type="EMBL" id="SBG83089.1"/>
    </source>
</evidence>
<dbReference type="Proteomes" id="UP000077826">
    <property type="component" value="Unassembled WGS sequence"/>
</dbReference>
<gene>
    <name evidence="1" type="ORF">SAMEA2273558_00021</name>
</gene>
<name>A0AAX2BQU4_KLEPN</name>
<dbReference type="AlphaFoldDB" id="A0AAX2BQU4"/>